<sequence length="97" mass="10674">MDHLSLEWLGYVAATLTTGSFALQAWHTFRTRDVSGISLGMYSAFTVGVALWLAYGVVLRSWPIGIANAVTLALALSILAMKVTIETRRRRPRPPRG</sequence>
<feature type="transmembrane region" description="Helical" evidence="5">
    <location>
        <begin position="39"/>
        <end position="58"/>
    </location>
</feature>
<organism evidence="6 7">
    <name type="scientific">Piscinibacter gummiphilus</name>
    <dbReference type="NCBI Taxonomy" id="946333"/>
    <lineage>
        <taxon>Bacteria</taxon>
        <taxon>Pseudomonadati</taxon>
        <taxon>Pseudomonadota</taxon>
        <taxon>Betaproteobacteria</taxon>
        <taxon>Burkholderiales</taxon>
        <taxon>Sphaerotilaceae</taxon>
        <taxon>Piscinibacter</taxon>
    </lineage>
</organism>
<keyword evidence="7" id="KW-1185">Reference proteome</keyword>
<evidence type="ECO:0000313" key="7">
    <source>
        <dbReference type="Proteomes" id="UP001303946"/>
    </source>
</evidence>
<evidence type="ECO:0000256" key="2">
    <source>
        <dbReference type="ARBA" id="ARBA00022692"/>
    </source>
</evidence>
<dbReference type="InterPro" id="IPR047662">
    <property type="entry name" value="SemiSWEET"/>
</dbReference>
<dbReference type="EMBL" id="CP136336">
    <property type="protein sequence ID" value="WOB07834.1"/>
    <property type="molecule type" value="Genomic_DNA"/>
</dbReference>
<feature type="transmembrane region" description="Helical" evidence="5">
    <location>
        <begin position="64"/>
        <end position="85"/>
    </location>
</feature>
<gene>
    <name evidence="6" type="ORF">RXV79_23370</name>
</gene>
<feature type="transmembrane region" description="Helical" evidence="5">
    <location>
        <begin position="6"/>
        <end position="27"/>
    </location>
</feature>
<name>A0ABZ0CS67_9BURK</name>
<dbReference type="InterPro" id="IPR006603">
    <property type="entry name" value="PQ-loop_rpt"/>
</dbReference>
<reference evidence="6 7" key="1">
    <citation type="submission" date="2023-10" db="EMBL/GenBank/DDBJ databases">
        <title>Bacteria for the degradation of biodegradable plastic PBAT(Polybutylene adipate terephthalate).</title>
        <authorList>
            <person name="Weon H.-Y."/>
            <person name="Yeon J."/>
        </authorList>
    </citation>
    <scope>NUCLEOTIDE SEQUENCE [LARGE SCALE GENOMIC DNA]</scope>
    <source>
        <strain evidence="6 7">SBD 7-3</strain>
    </source>
</reference>
<dbReference type="RefSeq" id="WP_316700489.1">
    <property type="nucleotide sequence ID" value="NZ_CP136336.1"/>
</dbReference>
<evidence type="ECO:0000256" key="4">
    <source>
        <dbReference type="ARBA" id="ARBA00023136"/>
    </source>
</evidence>
<comment type="subcellular location">
    <subcellularLocation>
        <location evidence="1">Membrane</location>
        <topology evidence="1">Multi-pass membrane protein</topology>
    </subcellularLocation>
</comment>
<evidence type="ECO:0000256" key="1">
    <source>
        <dbReference type="ARBA" id="ARBA00004141"/>
    </source>
</evidence>
<keyword evidence="2 5" id="KW-0812">Transmembrane</keyword>
<evidence type="ECO:0000256" key="3">
    <source>
        <dbReference type="ARBA" id="ARBA00022989"/>
    </source>
</evidence>
<dbReference type="Proteomes" id="UP001303946">
    <property type="component" value="Chromosome"/>
</dbReference>
<dbReference type="NCBIfam" id="NF037968">
    <property type="entry name" value="SemiSWEET_2"/>
    <property type="match status" value="1"/>
</dbReference>
<accession>A0ABZ0CS67</accession>
<evidence type="ECO:0000256" key="5">
    <source>
        <dbReference type="SAM" id="Phobius"/>
    </source>
</evidence>
<protein>
    <submittedName>
        <fullName evidence="6">SemiSWEET transporter</fullName>
    </submittedName>
</protein>
<proteinExistence type="predicted"/>
<dbReference type="Pfam" id="PF04193">
    <property type="entry name" value="PQ-loop"/>
    <property type="match status" value="1"/>
</dbReference>
<keyword evidence="4 5" id="KW-0472">Membrane</keyword>
<dbReference type="Gene3D" id="1.20.1280.290">
    <property type="match status" value="1"/>
</dbReference>
<evidence type="ECO:0000313" key="6">
    <source>
        <dbReference type="EMBL" id="WOB07834.1"/>
    </source>
</evidence>
<keyword evidence="3 5" id="KW-1133">Transmembrane helix</keyword>